<reference evidence="3 4" key="1">
    <citation type="submission" date="2014-09" db="EMBL/GenBank/DDBJ databases">
        <authorList>
            <person name="Ellenberger Sabrina"/>
        </authorList>
    </citation>
    <scope>NUCLEOTIDE SEQUENCE [LARGE SCALE GENOMIC DNA]</scope>
    <source>
        <strain evidence="3 4">CBS 412.66</strain>
    </source>
</reference>
<feature type="compositionally biased region" description="Polar residues" evidence="2">
    <location>
        <begin position="167"/>
        <end position="188"/>
    </location>
</feature>
<dbReference type="STRING" id="35722.A0A0B7N2F6"/>
<gene>
    <name evidence="3" type="primary">PARPA_02773.1 scaffold 5272</name>
</gene>
<feature type="coiled-coil region" evidence="1">
    <location>
        <begin position="5"/>
        <end position="32"/>
    </location>
</feature>
<keyword evidence="4" id="KW-1185">Reference proteome</keyword>
<evidence type="ECO:0000313" key="3">
    <source>
        <dbReference type="EMBL" id="CEP09294.1"/>
    </source>
</evidence>
<dbReference type="OrthoDB" id="2280493at2759"/>
<protein>
    <submittedName>
        <fullName evidence="3">Uncharacterized protein</fullName>
    </submittedName>
</protein>
<proteinExistence type="predicted"/>
<dbReference type="Proteomes" id="UP000054107">
    <property type="component" value="Unassembled WGS sequence"/>
</dbReference>
<name>A0A0B7N2F6_9FUNG</name>
<organism evidence="3 4">
    <name type="scientific">Parasitella parasitica</name>
    <dbReference type="NCBI Taxonomy" id="35722"/>
    <lineage>
        <taxon>Eukaryota</taxon>
        <taxon>Fungi</taxon>
        <taxon>Fungi incertae sedis</taxon>
        <taxon>Mucoromycota</taxon>
        <taxon>Mucoromycotina</taxon>
        <taxon>Mucoromycetes</taxon>
        <taxon>Mucorales</taxon>
        <taxon>Mucorineae</taxon>
        <taxon>Mucoraceae</taxon>
        <taxon>Parasitella</taxon>
    </lineage>
</organism>
<dbReference type="AlphaFoldDB" id="A0A0B7N2F6"/>
<evidence type="ECO:0000313" key="4">
    <source>
        <dbReference type="Proteomes" id="UP000054107"/>
    </source>
</evidence>
<keyword evidence="1" id="KW-0175">Coiled coil</keyword>
<evidence type="ECO:0000256" key="1">
    <source>
        <dbReference type="SAM" id="Coils"/>
    </source>
</evidence>
<accession>A0A0B7N2F6</accession>
<dbReference type="EMBL" id="LN721335">
    <property type="protein sequence ID" value="CEP09294.1"/>
    <property type="molecule type" value="Genomic_DNA"/>
</dbReference>
<sequence>MDDTLSEYDESLKVLEKQKERLELVMKKMGAEWEESGAGIGWMADVLSNPQTLQNDTVANASSSGSVSSIGSKSKTLPLLHMIHTNAGPSQDYLQTLLNVNEELLAQSLASAIDGDTEELISSNSEYNIVITPPPPPASSSNDNISTFVAQQQLISPPLTKEDRHSLSQQQPSQKSVTSKSSPYQAQLATPPITPHEQQLD</sequence>
<evidence type="ECO:0000256" key="2">
    <source>
        <dbReference type="SAM" id="MobiDB-lite"/>
    </source>
</evidence>
<feature type="region of interest" description="Disordered" evidence="2">
    <location>
        <begin position="150"/>
        <end position="201"/>
    </location>
</feature>